<comment type="caution">
    <text evidence="1">The sequence shown here is derived from an EMBL/GenBank/DDBJ whole genome shotgun (WGS) entry which is preliminary data.</text>
</comment>
<keyword evidence="2" id="KW-1185">Reference proteome</keyword>
<evidence type="ECO:0000313" key="1">
    <source>
        <dbReference type="EMBL" id="KAJ9082892.1"/>
    </source>
</evidence>
<name>A0ACC2U8Y7_9FUNG</name>
<evidence type="ECO:0000313" key="2">
    <source>
        <dbReference type="Proteomes" id="UP001165960"/>
    </source>
</evidence>
<proteinExistence type="predicted"/>
<dbReference type="EMBL" id="QTSX02001421">
    <property type="protein sequence ID" value="KAJ9082892.1"/>
    <property type="molecule type" value="Genomic_DNA"/>
</dbReference>
<sequence>MVESDAKANQEEEFKDLFHKPEVNLKQVDNALNGNVIYFSLETLFTFGTPANELSTETLQDASKVIVNHCTTEDPLDDIWNRKAWKIMVHVTLYALYLTLKSAKGETYSETMD</sequence>
<dbReference type="Proteomes" id="UP001165960">
    <property type="component" value="Unassembled WGS sequence"/>
</dbReference>
<organism evidence="1 2">
    <name type="scientific">Entomophthora muscae</name>
    <dbReference type="NCBI Taxonomy" id="34485"/>
    <lineage>
        <taxon>Eukaryota</taxon>
        <taxon>Fungi</taxon>
        <taxon>Fungi incertae sedis</taxon>
        <taxon>Zoopagomycota</taxon>
        <taxon>Entomophthoromycotina</taxon>
        <taxon>Entomophthoromycetes</taxon>
        <taxon>Entomophthorales</taxon>
        <taxon>Entomophthoraceae</taxon>
        <taxon>Entomophthora</taxon>
    </lineage>
</organism>
<protein>
    <submittedName>
        <fullName evidence="1">Uncharacterized protein</fullName>
    </submittedName>
</protein>
<gene>
    <name evidence="1" type="ORF">DSO57_1000194</name>
</gene>
<reference evidence="1" key="1">
    <citation type="submission" date="2022-04" db="EMBL/GenBank/DDBJ databases">
        <title>Genome of the entomopathogenic fungus Entomophthora muscae.</title>
        <authorList>
            <person name="Elya C."/>
            <person name="Lovett B.R."/>
            <person name="Lee E."/>
            <person name="Macias A.M."/>
            <person name="Hajek A.E."/>
            <person name="De Bivort B.L."/>
            <person name="Kasson M.T."/>
            <person name="De Fine Licht H.H."/>
            <person name="Stajich J.E."/>
        </authorList>
    </citation>
    <scope>NUCLEOTIDE SEQUENCE</scope>
    <source>
        <strain evidence="1">Berkeley</strain>
    </source>
</reference>
<accession>A0ACC2U8Y7</accession>